<dbReference type="Proteomes" id="UP001497680">
    <property type="component" value="Unassembled WGS sequence"/>
</dbReference>
<gene>
    <name evidence="1" type="ORF">F4821DRAFT_281884</name>
</gene>
<reference evidence="1 2" key="1">
    <citation type="journal article" date="2022" name="New Phytol.">
        <title>Ecological generalism drives hyperdiversity of secondary metabolite gene clusters in xylarialean endophytes.</title>
        <authorList>
            <person name="Franco M.E.E."/>
            <person name="Wisecaver J.H."/>
            <person name="Arnold A.E."/>
            <person name="Ju Y.M."/>
            <person name="Slot J.C."/>
            <person name="Ahrendt S."/>
            <person name="Moore L.P."/>
            <person name="Eastman K.E."/>
            <person name="Scott K."/>
            <person name="Konkel Z."/>
            <person name="Mondo S.J."/>
            <person name="Kuo A."/>
            <person name="Hayes R.D."/>
            <person name="Haridas S."/>
            <person name="Andreopoulos B."/>
            <person name="Riley R."/>
            <person name="LaButti K."/>
            <person name="Pangilinan J."/>
            <person name="Lipzen A."/>
            <person name="Amirebrahimi M."/>
            <person name="Yan J."/>
            <person name="Adam C."/>
            <person name="Keymanesh K."/>
            <person name="Ng V."/>
            <person name="Louie K."/>
            <person name="Northen T."/>
            <person name="Drula E."/>
            <person name="Henrissat B."/>
            <person name="Hsieh H.M."/>
            <person name="Youens-Clark K."/>
            <person name="Lutzoni F."/>
            <person name="Miadlikowska J."/>
            <person name="Eastwood D.C."/>
            <person name="Hamelin R.C."/>
            <person name="Grigoriev I.V."/>
            <person name="U'Ren J.M."/>
        </authorList>
    </citation>
    <scope>NUCLEOTIDE SEQUENCE [LARGE SCALE GENOMIC DNA]</scope>
    <source>
        <strain evidence="1 2">ER1909</strain>
    </source>
</reference>
<keyword evidence="2" id="KW-1185">Reference proteome</keyword>
<proteinExistence type="predicted"/>
<organism evidence="1 2">
    <name type="scientific">Hypoxylon rubiginosum</name>
    <dbReference type="NCBI Taxonomy" id="110542"/>
    <lineage>
        <taxon>Eukaryota</taxon>
        <taxon>Fungi</taxon>
        <taxon>Dikarya</taxon>
        <taxon>Ascomycota</taxon>
        <taxon>Pezizomycotina</taxon>
        <taxon>Sordariomycetes</taxon>
        <taxon>Xylariomycetidae</taxon>
        <taxon>Xylariales</taxon>
        <taxon>Hypoxylaceae</taxon>
        <taxon>Hypoxylon</taxon>
    </lineage>
</organism>
<evidence type="ECO:0000313" key="1">
    <source>
        <dbReference type="EMBL" id="KAI6082450.1"/>
    </source>
</evidence>
<name>A0ACC0CQ13_9PEZI</name>
<evidence type="ECO:0000313" key="2">
    <source>
        <dbReference type="Proteomes" id="UP001497680"/>
    </source>
</evidence>
<protein>
    <submittedName>
        <fullName evidence="1">Uncharacterized protein</fullName>
    </submittedName>
</protein>
<sequence>MLLLPFRGLVSIGKLRMEVQKAKGMEPSSIQIPPFSIRLLQGAAYDPTNTSDPTDTQLRSLLPASYRIADNLIRPNLDDLTYLEKELSVGRLNTLVKWLWVAGRPIPPHPLHHQLLLGRDVVITEQMDLHLVWAPGRIFLKPLPPFLLEPCFWRDQLACKPRCDCFHDPSPRDHVLECVRRKLWRCALGFLFSYAGLICYESDFWIAKEKHLLPHQVEWLRLGRLNILYRLSQGAVLRGYLSHWQQYGDFFHDNFGWLASTTVYIAIVLTAMQVGLATDALGKDQSFQSASYGFTVFSIVGPLAATGLIVLWFCSIFVYNFVVTVAYKKKRFRTIQSNPGGF</sequence>
<accession>A0ACC0CQ13</accession>
<comment type="caution">
    <text evidence="1">The sequence shown here is derived from an EMBL/GenBank/DDBJ whole genome shotgun (WGS) entry which is preliminary data.</text>
</comment>
<dbReference type="EMBL" id="MU394371">
    <property type="protein sequence ID" value="KAI6082450.1"/>
    <property type="molecule type" value="Genomic_DNA"/>
</dbReference>